<evidence type="ECO:0000313" key="2">
    <source>
        <dbReference type="Proteomes" id="UP000249239"/>
    </source>
</evidence>
<protein>
    <submittedName>
        <fullName evidence="1">Uncharacterized protein</fullName>
    </submittedName>
</protein>
<dbReference type="EMBL" id="QKZK01000032">
    <property type="protein sequence ID" value="PZX12337.1"/>
    <property type="molecule type" value="Genomic_DNA"/>
</dbReference>
<gene>
    <name evidence="1" type="ORF">LX69_02928</name>
</gene>
<evidence type="ECO:0000313" key="1">
    <source>
        <dbReference type="EMBL" id="PZX12337.1"/>
    </source>
</evidence>
<organism evidence="1 2">
    <name type="scientific">Breznakibacter xylanolyticus</name>
    <dbReference type="NCBI Taxonomy" id="990"/>
    <lineage>
        <taxon>Bacteria</taxon>
        <taxon>Pseudomonadati</taxon>
        <taxon>Bacteroidota</taxon>
        <taxon>Bacteroidia</taxon>
        <taxon>Marinilabiliales</taxon>
        <taxon>Marinilabiliaceae</taxon>
        <taxon>Breznakibacter</taxon>
    </lineage>
</organism>
<reference evidence="1 2" key="1">
    <citation type="submission" date="2018-06" db="EMBL/GenBank/DDBJ databases">
        <title>Genomic Encyclopedia of Archaeal and Bacterial Type Strains, Phase II (KMG-II): from individual species to whole genera.</title>
        <authorList>
            <person name="Goeker M."/>
        </authorList>
    </citation>
    <scope>NUCLEOTIDE SEQUENCE [LARGE SCALE GENOMIC DNA]</scope>
    <source>
        <strain evidence="1 2">DSM 6779</strain>
    </source>
</reference>
<proteinExistence type="predicted"/>
<dbReference type="AlphaFoldDB" id="A0A2W7N1T1"/>
<accession>A0A2W7N1T1</accession>
<comment type="caution">
    <text evidence="1">The sequence shown here is derived from an EMBL/GenBank/DDBJ whole genome shotgun (WGS) entry which is preliminary data.</text>
</comment>
<name>A0A2W7N1T1_9BACT</name>
<keyword evidence="2" id="KW-1185">Reference proteome</keyword>
<sequence length="63" mass="6747">MDNIVKSPTKRLGLIAPTGHNHTALGVAIGKESGKEQAPKGRKRCWTQHLTKQAVIAFATLGL</sequence>
<dbReference type="Proteomes" id="UP000249239">
    <property type="component" value="Unassembled WGS sequence"/>
</dbReference>